<comment type="subcellular location">
    <subcellularLocation>
        <location evidence="1">Cytoplasm</location>
    </subcellularLocation>
</comment>
<keyword evidence="2" id="KW-0963">Cytoplasm</keyword>
<evidence type="ECO:0000256" key="3">
    <source>
        <dbReference type="ARBA" id="ARBA00023015"/>
    </source>
</evidence>
<evidence type="ECO:0000313" key="8">
    <source>
        <dbReference type="EMBL" id="MBO0344774.1"/>
    </source>
</evidence>
<evidence type="ECO:0000313" key="9">
    <source>
        <dbReference type="Proteomes" id="UP000664779"/>
    </source>
</evidence>
<organism evidence="8 9">
    <name type="scientific">Roseibium limicola</name>
    <dbReference type="NCBI Taxonomy" id="2816037"/>
    <lineage>
        <taxon>Bacteria</taxon>
        <taxon>Pseudomonadati</taxon>
        <taxon>Pseudomonadota</taxon>
        <taxon>Alphaproteobacteria</taxon>
        <taxon>Hyphomicrobiales</taxon>
        <taxon>Stappiaceae</taxon>
        <taxon>Roseibium</taxon>
    </lineage>
</organism>
<keyword evidence="4" id="KW-0238">DNA-binding</keyword>
<keyword evidence="9" id="KW-1185">Reference proteome</keyword>
<dbReference type="InterPro" id="IPR055166">
    <property type="entry name" value="Transc_reg_Sar_Rot_HTH"/>
</dbReference>
<reference evidence="8" key="1">
    <citation type="submission" date="2021-03" db="EMBL/GenBank/DDBJ databases">
        <title>Roseibium sp. CAU 1637 isolated from Incheon.</title>
        <authorList>
            <person name="Kim W."/>
        </authorList>
    </citation>
    <scope>NUCLEOTIDE SEQUENCE</scope>
    <source>
        <strain evidence="8">CAU 1637</strain>
    </source>
</reference>
<dbReference type="InterPro" id="IPR000835">
    <property type="entry name" value="HTH_MarR-typ"/>
</dbReference>
<dbReference type="EMBL" id="JAFLNF010000002">
    <property type="protein sequence ID" value="MBO0344774.1"/>
    <property type="molecule type" value="Genomic_DNA"/>
</dbReference>
<dbReference type="AlphaFoldDB" id="A0A939ELH4"/>
<feature type="compositionally biased region" description="Basic and acidic residues" evidence="6">
    <location>
        <begin position="104"/>
        <end position="117"/>
    </location>
</feature>
<dbReference type="InterPro" id="IPR039422">
    <property type="entry name" value="MarR/SlyA-like"/>
</dbReference>
<proteinExistence type="predicted"/>
<dbReference type="GO" id="GO:0003700">
    <property type="term" value="F:DNA-binding transcription factor activity"/>
    <property type="evidence" value="ECO:0007669"/>
    <property type="project" value="InterPro"/>
</dbReference>
<keyword evidence="3" id="KW-0805">Transcription regulation</keyword>
<dbReference type="FunFam" id="1.10.10.10:FF:000163">
    <property type="entry name" value="MarR family transcriptional regulator"/>
    <property type="match status" value="1"/>
</dbReference>
<sequence>MVEKDQMSLLDVMGTMAESTKVAAETRPKSKQVRRAKLAHPAQAADVPEETPQQAPAERTDEHQESSSTASPTVDPTPILPKAEAAAAGQTKKPKPGKAPSAAKKAEGGSLETEKASKAFSGPDMSAADELMDALSLDRFLCFSLYSANHAMNRVYRPLLQQLGLTYPQYLAMVVLWEKNDQLVGDIGSRLHLESNTITPLLKRLESLGLISRERSLKDERQVRVKLTRKGHALKQKTKGFAGCILDASGISLEDLSALQEKISVLRNNMLKAQEKSDTA</sequence>
<feature type="region of interest" description="Disordered" evidence="6">
    <location>
        <begin position="1"/>
        <end position="123"/>
    </location>
</feature>
<dbReference type="Gene3D" id="1.10.10.10">
    <property type="entry name" value="Winged helix-like DNA-binding domain superfamily/Winged helix DNA-binding domain"/>
    <property type="match status" value="1"/>
</dbReference>
<comment type="caution">
    <text evidence="8">The sequence shown here is derived from an EMBL/GenBank/DDBJ whole genome shotgun (WGS) entry which is preliminary data.</text>
</comment>
<evidence type="ECO:0000256" key="1">
    <source>
        <dbReference type="ARBA" id="ARBA00004496"/>
    </source>
</evidence>
<evidence type="ECO:0000256" key="6">
    <source>
        <dbReference type="SAM" id="MobiDB-lite"/>
    </source>
</evidence>
<accession>A0A939ELH4</accession>
<dbReference type="GO" id="GO:0003677">
    <property type="term" value="F:DNA binding"/>
    <property type="evidence" value="ECO:0007669"/>
    <property type="project" value="UniProtKB-KW"/>
</dbReference>
<feature type="domain" description="HTH marR-type" evidence="7">
    <location>
        <begin position="138"/>
        <end position="275"/>
    </location>
</feature>
<dbReference type="GO" id="GO:0006950">
    <property type="term" value="P:response to stress"/>
    <property type="evidence" value="ECO:0007669"/>
    <property type="project" value="TreeGrafter"/>
</dbReference>
<name>A0A939ELH4_9HYPH</name>
<dbReference type="PROSITE" id="PS50995">
    <property type="entry name" value="HTH_MARR_2"/>
    <property type="match status" value="1"/>
</dbReference>
<dbReference type="InterPro" id="IPR036390">
    <property type="entry name" value="WH_DNA-bd_sf"/>
</dbReference>
<dbReference type="PANTHER" id="PTHR33164:SF5">
    <property type="entry name" value="ORGANIC HYDROPEROXIDE RESISTANCE TRANSCRIPTIONAL REGULATOR"/>
    <property type="match status" value="1"/>
</dbReference>
<gene>
    <name evidence="8" type="ORF">J0X15_06050</name>
</gene>
<dbReference type="Pfam" id="PF22381">
    <property type="entry name" value="Staph_reg_Sar_Rot"/>
    <property type="match status" value="1"/>
</dbReference>
<dbReference type="SMART" id="SM00347">
    <property type="entry name" value="HTH_MARR"/>
    <property type="match status" value="1"/>
</dbReference>
<evidence type="ECO:0000259" key="7">
    <source>
        <dbReference type="PROSITE" id="PS50995"/>
    </source>
</evidence>
<dbReference type="SUPFAM" id="SSF46785">
    <property type="entry name" value="Winged helix' DNA-binding domain"/>
    <property type="match status" value="1"/>
</dbReference>
<evidence type="ECO:0000256" key="2">
    <source>
        <dbReference type="ARBA" id="ARBA00022490"/>
    </source>
</evidence>
<evidence type="ECO:0000256" key="5">
    <source>
        <dbReference type="ARBA" id="ARBA00023163"/>
    </source>
</evidence>
<keyword evidence="5" id="KW-0804">Transcription</keyword>
<protein>
    <submittedName>
        <fullName evidence="8">MarR family transcriptional regulator</fullName>
    </submittedName>
</protein>
<dbReference type="InterPro" id="IPR036388">
    <property type="entry name" value="WH-like_DNA-bd_sf"/>
</dbReference>
<dbReference type="PANTHER" id="PTHR33164">
    <property type="entry name" value="TRANSCRIPTIONAL REGULATOR, MARR FAMILY"/>
    <property type="match status" value="1"/>
</dbReference>
<dbReference type="GO" id="GO:0005737">
    <property type="term" value="C:cytoplasm"/>
    <property type="evidence" value="ECO:0007669"/>
    <property type="project" value="UniProtKB-SubCell"/>
</dbReference>
<dbReference type="Proteomes" id="UP000664779">
    <property type="component" value="Unassembled WGS sequence"/>
</dbReference>
<evidence type="ECO:0000256" key="4">
    <source>
        <dbReference type="ARBA" id="ARBA00023125"/>
    </source>
</evidence>
<feature type="compositionally biased region" description="Basic residues" evidence="6">
    <location>
        <begin position="29"/>
        <end position="38"/>
    </location>
</feature>